<dbReference type="CDD" id="cd16914">
    <property type="entry name" value="EcfT"/>
    <property type="match status" value="1"/>
</dbReference>
<feature type="transmembrane region" description="Helical" evidence="5">
    <location>
        <begin position="153"/>
        <end position="172"/>
    </location>
</feature>
<accession>A0A6J7DWL3</accession>
<feature type="transmembrane region" description="Helical" evidence="5">
    <location>
        <begin position="35"/>
        <end position="51"/>
    </location>
</feature>
<keyword evidence="2 5" id="KW-0812">Transmembrane</keyword>
<evidence type="ECO:0000256" key="5">
    <source>
        <dbReference type="SAM" id="Phobius"/>
    </source>
</evidence>
<dbReference type="PANTHER" id="PTHR33514">
    <property type="entry name" value="PROTEIN ABCI12, CHLOROPLASTIC"/>
    <property type="match status" value="1"/>
</dbReference>
<reference evidence="6" key="1">
    <citation type="submission" date="2020-05" db="EMBL/GenBank/DDBJ databases">
        <authorList>
            <person name="Chiriac C."/>
            <person name="Salcher M."/>
            <person name="Ghai R."/>
            <person name="Kavagutti S V."/>
        </authorList>
    </citation>
    <scope>NUCLEOTIDE SEQUENCE</scope>
</reference>
<feature type="transmembrane region" description="Helical" evidence="5">
    <location>
        <begin position="124"/>
        <end position="141"/>
    </location>
</feature>
<sequence length="375" mass="39289">MTGSLFTNPRWLHPIAWWIWALGLATAASRTTNPLLLGLIIAVAALVVFARKPDAPWGRSFMFFVRLGIAVIVIRVAAQLVLGAAFGTTILVPLPGLALPTWLSGARIGGDITLESLLLAFYDGLRLATILICVGAANSLASPTRLLKSVPAALYEFGVSVVVAMTFTPQLVSDVDRVRNARRLRGRPTTGIRAIAGSAMPVFEGALEKSVTLAAAMDSRGYGRRGSISAANRRLNSALLLIGLVAACIGAYALISAGSPLALGLPMLVAGVSVCIISITMSARAAVRTRYRPDPWEIPEMLVATAGAVVAFCFVGSVWLTLAGIDTPSNPPTWPALPLVPVLGLIIAATPAFTAPLLPRDTRVAVSKNKVEVGA</sequence>
<proteinExistence type="predicted"/>
<evidence type="ECO:0000256" key="3">
    <source>
        <dbReference type="ARBA" id="ARBA00022989"/>
    </source>
</evidence>
<feature type="transmembrane region" description="Helical" evidence="5">
    <location>
        <begin position="261"/>
        <end position="281"/>
    </location>
</feature>
<feature type="transmembrane region" description="Helical" evidence="5">
    <location>
        <begin position="302"/>
        <end position="325"/>
    </location>
</feature>
<feature type="transmembrane region" description="Helical" evidence="5">
    <location>
        <begin position="63"/>
        <end position="92"/>
    </location>
</feature>
<keyword evidence="4 5" id="KW-0472">Membrane</keyword>
<evidence type="ECO:0000256" key="4">
    <source>
        <dbReference type="ARBA" id="ARBA00023136"/>
    </source>
</evidence>
<dbReference type="InterPro" id="IPR003339">
    <property type="entry name" value="ABC/ECF_trnsptr_transmembrane"/>
</dbReference>
<dbReference type="PANTHER" id="PTHR33514:SF15">
    <property type="entry name" value="COBALT TRANSPORT PROTEIN"/>
    <property type="match status" value="1"/>
</dbReference>
<name>A0A6J7DWL3_9ZZZZ</name>
<evidence type="ECO:0000256" key="2">
    <source>
        <dbReference type="ARBA" id="ARBA00022692"/>
    </source>
</evidence>
<protein>
    <submittedName>
        <fullName evidence="6">Unannotated protein</fullName>
    </submittedName>
</protein>
<feature type="transmembrane region" description="Helical" evidence="5">
    <location>
        <begin position="237"/>
        <end position="255"/>
    </location>
</feature>
<gene>
    <name evidence="6" type="ORF">UFOPK3425_00849</name>
</gene>
<feature type="transmembrane region" description="Helical" evidence="5">
    <location>
        <begin position="337"/>
        <end position="358"/>
    </location>
</feature>
<dbReference type="Pfam" id="PF02361">
    <property type="entry name" value="CbiQ"/>
    <property type="match status" value="1"/>
</dbReference>
<evidence type="ECO:0000256" key="1">
    <source>
        <dbReference type="ARBA" id="ARBA00004141"/>
    </source>
</evidence>
<dbReference type="GO" id="GO:0005886">
    <property type="term" value="C:plasma membrane"/>
    <property type="evidence" value="ECO:0007669"/>
    <property type="project" value="UniProtKB-ARBA"/>
</dbReference>
<dbReference type="EMBL" id="CAFBLV010000163">
    <property type="protein sequence ID" value="CAB4875096.1"/>
    <property type="molecule type" value="Genomic_DNA"/>
</dbReference>
<evidence type="ECO:0000313" key="6">
    <source>
        <dbReference type="EMBL" id="CAB4875096.1"/>
    </source>
</evidence>
<dbReference type="AlphaFoldDB" id="A0A6J7DWL3"/>
<organism evidence="6">
    <name type="scientific">freshwater metagenome</name>
    <dbReference type="NCBI Taxonomy" id="449393"/>
    <lineage>
        <taxon>unclassified sequences</taxon>
        <taxon>metagenomes</taxon>
        <taxon>ecological metagenomes</taxon>
    </lineage>
</organism>
<keyword evidence="3 5" id="KW-1133">Transmembrane helix</keyword>
<comment type="subcellular location">
    <subcellularLocation>
        <location evidence="1">Membrane</location>
        <topology evidence="1">Multi-pass membrane protein</topology>
    </subcellularLocation>
</comment>